<protein>
    <submittedName>
        <fullName evidence="3">Uncharacterized protein</fullName>
    </submittedName>
</protein>
<feature type="region of interest" description="Disordered" evidence="1">
    <location>
        <begin position="241"/>
        <end position="261"/>
    </location>
</feature>
<name>A0AAV2NI67_9HYME</name>
<keyword evidence="2" id="KW-1133">Transmembrane helix</keyword>
<evidence type="ECO:0000313" key="3">
    <source>
        <dbReference type="EMBL" id="CAL1679960.1"/>
    </source>
</evidence>
<evidence type="ECO:0000256" key="2">
    <source>
        <dbReference type="SAM" id="Phobius"/>
    </source>
</evidence>
<feature type="transmembrane region" description="Helical" evidence="2">
    <location>
        <begin position="96"/>
        <end position="115"/>
    </location>
</feature>
<proteinExistence type="predicted"/>
<dbReference type="AlphaFoldDB" id="A0AAV2NI67"/>
<keyword evidence="2" id="KW-0812">Transmembrane</keyword>
<organism evidence="3 4">
    <name type="scientific">Lasius platythorax</name>
    <dbReference type="NCBI Taxonomy" id="488582"/>
    <lineage>
        <taxon>Eukaryota</taxon>
        <taxon>Metazoa</taxon>
        <taxon>Ecdysozoa</taxon>
        <taxon>Arthropoda</taxon>
        <taxon>Hexapoda</taxon>
        <taxon>Insecta</taxon>
        <taxon>Pterygota</taxon>
        <taxon>Neoptera</taxon>
        <taxon>Endopterygota</taxon>
        <taxon>Hymenoptera</taxon>
        <taxon>Apocrita</taxon>
        <taxon>Aculeata</taxon>
        <taxon>Formicoidea</taxon>
        <taxon>Formicidae</taxon>
        <taxon>Formicinae</taxon>
        <taxon>Lasius</taxon>
        <taxon>Lasius</taxon>
    </lineage>
</organism>
<keyword evidence="4" id="KW-1185">Reference proteome</keyword>
<gene>
    <name evidence="3" type="ORF">LPLAT_LOCUS6060</name>
</gene>
<accession>A0AAV2NI67</accession>
<feature type="transmembrane region" description="Helical" evidence="2">
    <location>
        <begin position="12"/>
        <end position="29"/>
    </location>
</feature>
<dbReference type="Proteomes" id="UP001497644">
    <property type="component" value="Chromosome 2"/>
</dbReference>
<keyword evidence="2" id="KW-0472">Membrane</keyword>
<dbReference type="EMBL" id="OZ034825">
    <property type="protein sequence ID" value="CAL1679960.1"/>
    <property type="molecule type" value="Genomic_DNA"/>
</dbReference>
<evidence type="ECO:0000256" key="1">
    <source>
        <dbReference type="SAM" id="MobiDB-lite"/>
    </source>
</evidence>
<sequence length="429" mass="47897">MSPHSRSDHDAVTMGSLIIILIVVAVYCSETQGDTSPNLKITVAKPEDTGHVEKNDIHAIEKGILWKNLDLSKRKPMHIEESRSLDNETNRRKSRLLGSLAFLAGLSFGGLATAASSTAKTIAKLPQTSFSLNLGSSKGSPYLAAYYNPYSVLPYPFFFPGPIGFAPINLAKPQTTSHNDLTPQVISVFDNGESIDLAQDNEEYLDGEKKKSKNNKSTDNGEDDRIELRAKVDRNAEEKIRGCKESQRKHGNSVKGSIREREDLQVDADDSRATLNFRAANMTTANGNQTVTEDATMAMTTSPPKIIFGPPKNETQHYYYHHNSSYYTEHPPFLGYYGGYPQNVNHVDLTTGTNAHHDHNQINYNLPYEQPANFYQNDKYNVYSSSHFNPPFSGPFPSNQVNEYAGTDANRLYHSEYQPPYNNGFRPMT</sequence>
<evidence type="ECO:0000313" key="4">
    <source>
        <dbReference type="Proteomes" id="UP001497644"/>
    </source>
</evidence>
<feature type="region of interest" description="Disordered" evidence="1">
    <location>
        <begin position="203"/>
        <end position="229"/>
    </location>
</feature>
<reference evidence="3" key="1">
    <citation type="submission" date="2024-04" db="EMBL/GenBank/DDBJ databases">
        <authorList>
            <consortium name="Molecular Ecology Group"/>
        </authorList>
    </citation>
    <scope>NUCLEOTIDE SEQUENCE</scope>
</reference>